<sequence length="115" mass="13115">MPSKENESIQLLQGTLDLIVLRTLVSMGSQHAYQIASRLEHVSGNLLNLNQGTLYPALVRLEQYGWIKGTWGKTENNREAKYYAITRTGQKALGEETQRWRRMAGLVEKLLVEEL</sequence>
<evidence type="ECO:0000313" key="2">
    <source>
        <dbReference type="EMBL" id="RZU35672.1"/>
    </source>
</evidence>
<dbReference type="InterPro" id="IPR036388">
    <property type="entry name" value="WH-like_DNA-bd_sf"/>
</dbReference>
<reference evidence="2 3" key="1">
    <citation type="submission" date="2019-02" db="EMBL/GenBank/DDBJ databases">
        <title>Genomic Encyclopedia of Archaeal and Bacterial Type Strains, Phase II (KMG-II): from individual species to whole genera.</title>
        <authorList>
            <person name="Goeker M."/>
        </authorList>
    </citation>
    <scope>NUCLEOTIDE SEQUENCE [LARGE SCALE GENOMIC DNA]</scope>
    <source>
        <strain evidence="2 3">DSM 18101</strain>
    </source>
</reference>
<dbReference type="Gene3D" id="1.10.10.10">
    <property type="entry name" value="Winged helix-like DNA-binding domain superfamily/Winged helix DNA-binding domain"/>
    <property type="match status" value="1"/>
</dbReference>
<dbReference type="InterPro" id="IPR005149">
    <property type="entry name" value="Tscrpt_reg_PadR_N"/>
</dbReference>
<keyword evidence="3" id="KW-1185">Reference proteome</keyword>
<dbReference type="PANTHER" id="PTHR33169">
    <property type="entry name" value="PADR-FAMILY TRANSCRIPTIONAL REGULATOR"/>
    <property type="match status" value="1"/>
</dbReference>
<dbReference type="Pfam" id="PF03551">
    <property type="entry name" value="PadR"/>
    <property type="match status" value="1"/>
</dbReference>
<accession>A0A4Q7YE84</accession>
<dbReference type="AlphaFoldDB" id="A0A4Q7YE84"/>
<protein>
    <submittedName>
        <fullName evidence="2">PadR family transcriptional regulator</fullName>
    </submittedName>
</protein>
<dbReference type="PANTHER" id="PTHR33169:SF14">
    <property type="entry name" value="TRANSCRIPTIONAL REGULATOR RV3488"/>
    <property type="match status" value="1"/>
</dbReference>
<evidence type="ECO:0000313" key="3">
    <source>
        <dbReference type="Proteomes" id="UP000292958"/>
    </source>
</evidence>
<dbReference type="NCBIfam" id="TIGR03433">
    <property type="entry name" value="padR_acidobact"/>
    <property type="match status" value="1"/>
</dbReference>
<dbReference type="Proteomes" id="UP000292958">
    <property type="component" value="Unassembled WGS sequence"/>
</dbReference>
<dbReference type="InterPro" id="IPR036390">
    <property type="entry name" value="WH_DNA-bd_sf"/>
</dbReference>
<dbReference type="RefSeq" id="WP_130424091.1">
    <property type="nucleotide sequence ID" value="NZ_SHKW01000002.1"/>
</dbReference>
<proteinExistence type="predicted"/>
<dbReference type="EMBL" id="SHKW01000002">
    <property type="protein sequence ID" value="RZU35672.1"/>
    <property type="molecule type" value="Genomic_DNA"/>
</dbReference>
<feature type="domain" description="Transcription regulator PadR N-terminal" evidence="1">
    <location>
        <begin position="23"/>
        <end position="94"/>
    </location>
</feature>
<dbReference type="InterPro" id="IPR017799">
    <property type="entry name" value="Tscrpt_reg_PadR_acidobac-type"/>
</dbReference>
<dbReference type="InterPro" id="IPR052509">
    <property type="entry name" value="Metal_resp_DNA-bind_regulator"/>
</dbReference>
<gene>
    <name evidence="2" type="ORF">BDD14_5760</name>
</gene>
<organism evidence="2 3">
    <name type="scientific">Edaphobacter modestus</name>
    <dbReference type="NCBI Taxonomy" id="388466"/>
    <lineage>
        <taxon>Bacteria</taxon>
        <taxon>Pseudomonadati</taxon>
        <taxon>Acidobacteriota</taxon>
        <taxon>Terriglobia</taxon>
        <taxon>Terriglobales</taxon>
        <taxon>Acidobacteriaceae</taxon>
        <taxon>Edaphobacter</taxon>
    </lineage>
</organism>
<name>A0A4Q7YE84_9BACT</name>
<dbReference type="SUPFAM" id="SSF46785">
    <property type="entry name" value="Winged helix' DNA-binding domain"/>
    <property type="match status" value="1"/>
</dbReference>
<evidence type="ECO:0000259" key="1">
    <source>
        <dbReference type="Pfam" id="PF03551"/>
    </source>
</evidence>
<comment type="caution">
    <text evidence="2">The sequence shown here is derived from an EMBL/GenBank/DDBJ whole genome shotgun (WGS) entry which is preliminary data.</text>
</comment>
<dbReference type="OrthoDB" id="9791785at2"/>